<feature type="domain" description="GAF" evidence="1">
    <location>
        <begin position="36"/>
        <end position="109"/>
    </location>
</feature>
<dbReference type="InterPro" id="IPR003018">
    <property type="entry name" value="GAF"/>
</dbReference>
<evidence type="ECO:0000313" key="2">
    <source>
        <dbReference type="EMBL" id="MDO6457998.1"/>
    </source>
</evidence>
<dbReference type="Gene3D" id="3.30.450.40">
    <property type="match status" value="1"/>
</dbReference>
<dbReference type="RefSeq" id="WP_303480457.1">
    <property type="nucleotide sequence ID" value="NZ_JAUOPJ010000010.1"/>
</dbReference>
<dbReference type="EMBL" id="JAUOPJ010000010">
    <property type="protein sequence ID" value="MDO6457998.1"/>
    <property type="molecule type" value="Genomic_DNA"/>
</dbReference>
<reference evidence="2" key="1">
    <citation type="submission" date="2023-07" db="EMBL/GenBank/DDBJ databases">
        <title>Genome content predicts the carbon catabolic preferences of heterotrophic bacteria.</title>
        <authorList>
            <person name="Gralka M."/>
        </authorList>
    </citation>
    <scope>NUCLEOTIDE SEQUENCE</scope>
    <source>
        <strain evidence="2">I2M02</strain>
    </source>
</reference>
<proteinExistence type="predicted"/>
<sequence length="317" mass="33366">MDGQSETQIDTFLQVAEVWVPKDGALIYADGDYNGLDGFEEASRQTQFAKGEGLPGKAWADGRPVVLKAFDGSYFKRIEAAKAAGLTSAVAIPVFDGTDIKAVLVVLCSDDEARIGAIEAWSDDGEGMLNLADGYYGAAEEFEFVSKHTHFPRGQGLPGAAWAAQAPILMRDLGSGYKFIRASAAGKAGLTTGLGLPVPVPGDTSYIVTLLSALGTPIARRFEIWDARTARMGQSDKAVLIDGICEREGALWRDDGDGLNDEAPTVSAWKGVVGQVLGSGLPVVTRSGGGLPAGYTTFIGLPIYAKGEVSHIVACYN</sequence>
<evidence type="ECO:0000313" key="3">
    <source>
        <dbReference type="Proteomes" id="UP001169823"/>
    </source>
</evidence>
<dbReference type="Proteomes" id="UP001169823">
    <property type="component" value="Unassembled WGS sequence"/>
</dbReference>
<dbReference type="InterPro" id="IPR029016">
    <property type="entry name" value="GAF-like_dom_sf"/>
</dbReference>
<name>A0AAW7XXK8_9RHOB</name>
<gene>
    <name evidence="2" type="ORF">Q4494_12990</name>
</gene>
<comment type="caution">
    <text evidence="2">The sequence shown here is derived from an EMBL/GenBank/DDBJ whole genome shotgun (WGS) entry which is preliminary data.</text>
</comment>
<evidence type="ECO:0000259" key="1">
    <source>
        <dbReference type="Pfam" id="PF13185"/>
    </source>
</evidence>
<dbReference type="SUPFAM" id="SSF55781">
    <property type="entry name" value="GAF domain-like"/>
    <property type="match status" value="1"/>
</dbReference>
<protein>
    <submittedName>
        <fullName evidence="2">GAF domain-containing protein</fullName>
    </submittedName>
</protein>
<accession>A0AAW7XXK8</accession>
<organism evidence="2 3">
    <name type="scientific">Celeribacter halophilus</name>
    <dbReference type="NCBI Taxonomy" id="576117"/>
    <lineage>
        <taxon>Bacteria</taxon>
        <taxon>Pseudomonadati</taxon>
        <taxon>Pseudomonadota</taxon>
        <taxon>Alphaproteobacteria</taxon>
        <taxon>Rhodobacterales</taxon>
        <taxon>Roseobacteraceae</taxon>
        <taxon>Celeribacter</taxon>
    </lineage>
</organism>
<dbReference type="Pfam" id="PF13185">
    <property type="entry name" value="GAF_2"/>
    <property type="match status" value="1"/>
</dbReference>
<dbReference type="AlphaFoldDB" id="A0AAW7XXK8"/>